<gene>
    <name evidence="2" type="ORF">DL546_008440</name>
</gene>
<dbReference type="Proteomes" id="UP000275385">
    <property type="component" value="Unassembled WGS sequence"/>
</dbReference>
<evidence type="ECO:0000313" key="3">
    <source>
        <dbReference type="Proteomes" id="UP000275385"/>
    </source>
</evidence>
<keyword evidence="3" id="KW-1185">Reference proteome</keyword>
<accession>A0A420YJL7</accession>
<feature type="region of interest" description="Disordered" evidence="1">
    <location>
        <begin position="63"/>
        <end position="100"/>
    </location>
</feature>
<feature type="region of interest" description="Disordered" evidence="1">
    <location>
        <begin position="1"/>
        <end position="31"/>
    </location>
</feature>
<evidence type="ECO:0000256" key="1">
    <source>
        <dbReference type="SAM" id="MobiDB-lite"/>
    </source>
</evidence>
<protein>
    <submittedName>
        <fullName evidence="2">Uncharacterized protein</fullName>
    </submittedName>
</protein>
<evidence type="ECO:0000313" key="2">
    <source>
        <dbReference type="EMBL" id="RKU48082.1"/>
    </source>
</evidence>
<proteinExistence type="predicted"/>
<sequence length="136" mass="15556">MPAGALADTWHDITEALTGPGPPPNIYDPKPTRPKRFWRAVRGRIVAHDLESNPSITNIELQEFQHGRQPSELGPPPRPVPDSLFPVALPPRPPSDSSTSTIIHHSRLMIFIRSFWADTTIRYRVWQAYRNRKYRA</sequence>
<organism evidence="2 3">
    <name type="scientific">Coniochaeta pulveracea</name>
    <dbReference type="NCBI Taxonomy" id="177199"/>
    <lineage>
        <taxon>Eukaryota</taxon>
        <taxon>Fungi</taxon>
        <taxon>Dikarya</taxon>
        <taxon>Ascomycota</taxon>
        <taxon>Pezizomycotina</taxon>
        <taxon>Sordariomycetes</taxon>
        <taxon>Sordariomycetidae</taxon>
        <taxon>Coniochaetales</taxon>
        <taxon>Coniochaetaceae</taxon>
        <taxon>Coniochaeta</taxon>
    </lineage>
</organism>
<dbReference type="EMBL" id="QVQW01000006">
    <property type="protein sequence ID" value="RKU48082.1"/>
    <property type="molecule type" value="Genomic_DNA"/>
</dbReference>
<reference evidence="2 3" key="1">
    <citation type="submission" date="2018-08" db="EMBL/GenBank/DDBJ databases">
        <title>Draft genome of the lignicolous fungus Coniochaeta pulveracea.</title>
        <authorList>
            <person name="Borstlap C.J."/>
            <person name="De Witt R.N."/>
            <person name="Botha A."/>
            <person name="Volschenk H."/>
        </authorList>
    </citation>
    <scope>NUCLEOTIDE SEQUENCE [LARGE SCALE GENOMIC DNA]</scope>
    <source>
        <strain evidence="2 3">CAB683</strain>
    </source>
</reference>
<comment type="caution">
    <text evidence="2">The sequence shown here is derived from an EMBL/GenBank/DDBJ whole genome shotgun (WGS) entry which is preliminary data.</text>
</comment>
<dbReference type="AlphaFoldDB" id="A0A420YJL7"/>
<name>A0A420YJL7_9PEZI</name>